<accession>A0A3G2HSC4</accession>
<reference evidence="2 3" key="1">
    <citation type="submission" date="2018-09" db="EMBL/GenBank/DDBJ databases">
        <title>Complete genome sequence of the hydrocarbonoclastic bacterium Alcaligenes aquatilis QD168, isolated from a crude-oil polluted marine sediment of Central Chile.</title>
        <authorList>
            <person name="Duran R.E."/>
            <person name="Barra B."/>
            <person name="Salva-Serra F."/>
            <person name="Mendez V."/>
            <person name="Moore E.R.B."/>
            <person name="Seeger M."/>
        </authorList>
    </citation>
    <scope>NUCLEOTIDE SEQUENCE [LARGE SCALE GENOMIC DNA]</scope>
    <source>
        <strain evidence="2 3">QD168</strain>
    </source>
</reference>
<gene>
    <name evidence="2" type="ORF">D3M96_05470</name>
</gene>
<feature type="transmembrane region" description="Helical" evidence="1">
    <location>
        <begin position="115"/>
        <end position="137"/>
    </location>
</feature>
<dbReference type="EMBL" id="CP032153">
    <property type="protein sequence ID" value="AYN20032.1"/>
    <property type="molecule type" value="Genomic_DNA"/>
</dbReference>
<evidence type="ECO:0000256" key="1">
    <source>
        <dbReference type="SAM" id="Phobius"/>
    </source>
</evidence>
<protein>
    <submittedName>
        <fullName evidence="2">DUF4880 domain-containing protein</fullName>
    </submittedName>
</protein>
<evidence type="ECO:0000313" key="3">
    <source>
        <dbReference type="Proteomes" id="UP000268070"/>
    </source>
</evidence>
<dbReference type="Proteomes" id="UP000268070">
    <property type="component" value="Chromosome"/>
</dbReference>
<proteinExistence type="predicted"/>
<keyword evidence="1" id="KW-1133">Transmembrane helix</keyword>
<name>A0A3G2HSC4_9BURK</name>
<evidence type="ECO:0000313" key="2">
    <source>
        <dbReference type="EMBL" id="AYN20032.1"/>
    </source>
</evidence>
<keyword evidence="1" id="KW-0812">Transmembrane</keyword>
<dbReference type="AlphaFoldDB" id="A0A3G2HSC4"/>
<dbReference type="KEGG" id="aaqu:D3M96_05470"/>
<dbReference type="OrthoDB" id="1100567at2"/>
<sequence length="138" mass="15695">MGSCRVRLVRMSKDEYMQHIDEQALSWLLKHHDPKHQNDARSQSAFRAWLSIDPQHQAAFLRWKLEWEAMDGISQEQLTNLRATSRQAAAGQGTWRQRVLNRCVDLWSANPALRFALGGAVCLLLGVAFLGSVGSYFL</sequence>
<keyword evidence="1" id="KW-0472">Membrane</keyword>
<organism evidence="2 3">
    <name type="scientific">Alcaligenes aquatilis</name>
    <dbReference type="NCBI Taxonomy" id="323284"/>
    <lineage>
        <taxon>Bacteria</taxon>
        <taxon>Pseudomonadati</taxon>
        <taxon>Pseudomonadota</taxon>
        <taxon>Betaproteobacteria</taxon>
        <taxon>Burkholderiales</taxon>
        <taxon>Alcaligenaceae</taxon>
        <taxon>Alcaligenes</taxon>
    </lineage>
</organism>